<keyword evidence="3" id="KW-1185">Reference proteome</keyword>
<dbReference type="SUPFAM" id="SSF46785">
    <property type="entry name" value="Winged helix' DNA-binding domain"/>
    <property type="match status" value="1"/>
</dbReference>
<dbReference type="InterPro" id="IPR000847">
    <property type="entry name" value="LysR_HTH_N"/>
</dbReference>
<protein>
    <submittedName>
        <fullName evidence="2">Molybdate transport system regulatory protein</fullName>
    </submittedName>
</protein>
<dbReference type="EMBL" id="FNQM01000032">
    <property type="protein sequence ID" value="SEB02673.1"/>
    <property type="molecule type" value="Genomic_DNA"/>
</dbReference>
<reference evidence="2 3" key="1">
    <citation type="submission" date="2016-10" db="EMBL/GenBank/DDBJ databases">
        <authorList>
            <person name="de Groot N.N."/>
        </authorList>
    </citation>
    <scope>NUCLEOTIDE SEQUENCE [LARGE SCALE GENOMIC DNA]</scope>
    <source>
        <strain evidence="2 3">DSM 15345</strain>
    </source>
</reference>
<gene>
    <name evidence="2" type="ORF">SAMN05444370_13215</name>
</gene>
<evidence type="ECO:0000313" key="2">
    <source>
        <dbReference type="EMBL" id="SEB02673.1"/>
    </source>
</evidence>
<dbReference type="Pfam" id="PF00126">
    <property type="entry name" value="HTH_1"/>
    <property type="match status" value="1"/>
</dbReference>
<dbReference type="Gene3D" id="1.10.10.10">
    <property type="entry name" value="Winged helix-like DNA-binding domain superfamily/Winged helix DNA-binding domain"/>
    <property type="match status" value="1"/>
</dbReference>
<dbReference type="InterPro" id="IPR036390">
    <property type="entry name" value="WH_DNA-bd_sf"/>
</dbReference>
<dbReference type="Proteomes" id="UP000198703">
    <property type="component" value="Unassembled WGS sequence"/>
</dbReference>
<organism evidence="2 3">
    <name type="scientific">Rubrimonas cliftonensis</name>
    <dbReference type="NCBI Taxonomy" id="89524"/>
    <lineage>
        <taxon>Bacteria</taxon>
        <taxon>Pseudomonadati</taxon>
        <taxon>Pseudomonadota</taxon>
        <taxon>Alphaproteobacteria</taxon>
        <taxon>Rhodobacterales</taxon>
        <taxon>Paracoccaceae</taxon>
        <taxon>Rubrimonas</taxon>
    </lineage>
</organism>
<sequence>MIGPGKADLLEAIRETGSIAEAGRRLGMSYKRAWTLVETLNATFAEPVVESRRGGAGFGGAALTALGETALSHYRRLQAKAARASAAEVAALRRLRADSAERK</sequence>
<dbReference type="STRING" id="89524.SAMN05444370_13215"/>
<accession>A0A1H4FZ78</accession>
<feature type="domain" description="HTH lysR-type" evidence="1">
    <location>
        <begin position="9"/>
        <end position="68"/>
    </location>
</feature>
<evidence type="ECO:0000313" key="3">
    <source>
        <dbReference type="Proteomes" id="UP000198703"/>
    </source>
</evidence>
<dbReference type="PANTHER" id="PTHR30432">
    <property type="entry name" value="TRANSCRIPTIONAL REGULATOR MODE"/>
    <property type="match status" value="1"/>
</dbReference>
<name>A0A1H4FZ78_9RHOB</name>
<dbReference type="InterPro" id="IPR051815">
    <property type="entry name" value="Molybdate_resp_trans_reg"/>
</dbReference>
<dbReference type="PANTHER" id="PTHR30432:SF1">
    <property type="entry name" value="DNA-BINDING TRANSCRIPTIONAL DUAL REGULATOR MODE"/>
    <property type="match status" value="1"/>
</dbReference>
<dbReference type="AlphaFoldDB" id="A0A1H4FZ78"/>
<dbReference type="GO" id="GO:0003700">
    <property type="term" value="F:DNA-binding transcription factor activity"/>
    <property type="evidence" value="ECO:0007669"/>
    <property type="project" value="InterPro"/>
</dbReference>
<dbReference type="InterPro" id="IPR036388">
    <property type="entry name" value="WH-like_DNA-bd_sf"/>
</dbReference>
<dbReference type="RefSeq" id="WP_217632267.1">
    <property type="nucleotide sequence ID" value="NZ_FNQM01000032.1"/>
</dbReference>
<proteinExistence type="predicted"/>
<evidence type="ECO:0000259" key="1">
    <source>
        <dbReference type="Pfam" id="PF00126"/>
    </source>
</evidence>